<dbReference type="SUPFAM" id="SSF55729">
    <property type="entry name" value="Acyl-CoA N-acyltransferases (Nat)"/>
    <property type="match status" value="1"/>
</dbReference>
<dbReference type="PANTHER" id="PTHR43420:SF44">
    <property type="entry name" value="ACETYLTRANSFERASE YPEA"/>
    <property type="match status" value="1"/>
</dbReference>
<dbReference type="GO" id="GO:0016747">
    <property type="term" value="F:acyltransferase activity, transferring groups other than amino-acyl groups"/>
    <property type="evidence" value="ECO:0007669"/>
    <property type="project" value="InterPro"/>
</dbReference>
<dbReference type="Pfam" id="PF13673">
    <property type="entry name" value="Acetyltransf_10"/>
    <property type="match status" value="1"/>
</dbReference>
<protein>
    <recommendedName>
        <fullName evidence="3">N-acetyltransferase domain-containing protein</fullName>
    </recommendedName>
</protein>
<name>A0A1Q8E7T0_9STRE</name>
<keyword evidence="2" id="KW-0012">Acyltransferase</keyword>
<dbReference type="PROSITE" id="PS51186">
    <property type="entry name" value="GNAT"/>
    <property type="match status" value="2"/>
</dbReference>
<dbReference type="Pfam" id="PF00583">
    <property type="entry name" value="Acetyltransf_1"/>
    <property type="match status" value="1"/>
</dbReference>
<dbReference type="AlphaFoldDB" id="A0A1Q8E7T0"/>
<dbReference type="OrthoDB" id="7163760at2"/>
<feature type="domain" description="N-acetyltransferase" evidence="3">
    <location>
        <begin position="153"/>
        <end position="287"/>
    </location>
</feature>
<comment type="caution">
    <text evidence="4">The sequence shown here is derived from an EMBL/GenBank/DDBJ whole genome shotgun (WGS) entry which is preliminary data.</text>
</comment>
<dbReference type="CDD" id="cd04301">
    <property type="entry name" value="NAT_SF"/>
    <property type="match status" value="2"/>
</dbReference>
<dbReference type="InterPro" id="IPR000182">
    <property type="entry name" value="GNAT_dom"/>
</dbReference>
<reference evidence="5" key="1">
    <citation type="submission" date="2016-12" db="EMBL/GenBank/DDBJ databases">
        <authorList>
            <person name="Gulvik C.A."/>
        </authorList>
    </citation>
    <scope>NUCLEOTIDE SEQUENCE [LARGE SCALE GENOMIC DNA]</scope>
    <source>
        <strain evidence="5">NED12-00049-6B</strain>
    </source>
</reference>
<gene>
    <name evidence="4" type="ORF">BU202_05085</name>
</gene>
<keyword evidence="5" id="KW-1185">Reference proteome</keyword>
<dbReference type="PANTHER" id="PTHR43420">
    <property type="entry name" value="ACETYLTRANSFERASE"/>
    <property type="match status" value="1"/>
</dbReference>
<evidence type="ECO:0000256" key="2">
    <source>
        <dbReference type="ARBA" id="ARBA00023315"/>
    </source>
</evidence>
<feature type="domain" description="N-acetyltransferase" evidence="3">
    <location>
        <begin position="4"/>
        <end position="146"/>
    </location>
</feature>
<dbReference type="InterPro" id="IPR050680">
    <property type="entry name" value="YpeA/RimI_acetyltransf"/>
</dbReference>
<dbReference type="Gene3D" id="3.40.630.30">
    <property type="match status" value="2"/>
</dbReference>
<evidence type="ECO:0000256" key="1">
    <source>
        <dbReference type="ARBA" id="ARBA00022679"/>
    </source>
</evidence>
<proteinExistence type="predicted"/>
<evidence type="ECO:0000313" key="4">
    <source>
        <dbReference type="EMBL" id="OLF47843.1"/>
    </source>
</evidence>
<keyword evidence="1" id="KW-0808">Transferase</keyword>
<dbReference type="InterPro" id="IPR016181">
    <property type="entry name" value="Acyl_CoA_acyltransferase"/>
</dbReference>
<dbReference type="EMBL" id="MSJM01000004">
    <property type="protein sequence ID" value="OLF47843.1"/>
    <property type="molecule type" value="Genomic_DNA"/>
</dbReference>
<evidence type="ECO:0000259" key="3">
    <source>
        <dbReference type="PROSITE" id="PS51186"/>
    </source>
</evidence>
<accession>A0A1Q8E7T0</accession>
<sequence length="287" mass="32610">MRITKKNCLSDEEMKQVLDLLETCHKYDGTASIPYLANDYNADPDMPCIFLAYEEEALLGCLYVYADEREDVSVSLFVLPSARKQGIARALETAFIQVAKEYQLSGISYETERVFIEKNPWLLSHFNLVEEDCTELWLRRERKPYELKSRDDCKVVLAEKEMIGAVTKVQAEAFQKSIDHSEQYARASLEGDDTLLYVLTKDKEVLASVTIDMASDYNHIFGLGVAPVYQGQGLGSYLMKQVICQLLSQNDKAFQIVVDKENIVATTLYRKLGFTDVTEVVYLTAKT</sequence>
<organism evidence="4 5">
    <name type="scientific">Streptococcus cuniculi</name>
    <dbReference type="NCBI Taxonomy" id="1432788"/>
    <lineage>
        <taxon>Bacteria</taxon>
        <taxon>Bacillati</taxon>
        <taxon>Bacillota</taxon>
        <taxon>Bacilli</taxon>
        <taxon>Lactobacillales</taxon>
        <taxon>Streptococcaceae</taxon>
        <taxon>Streptococcus</taxon>
    </lineage>
</organism>
<evidence type="ECO:0000313" key="5">
    <source>
        <dbReference type="Proteomes" id="UP000186890"/>
    </source>
</evidence>
<dbReference type="Proteomes" id="UP000186890">
    <property type="component" value="Unassembled WGS sequence"/>
</dbReference>
<dbReference type="RefSeq" id="WP_075104719.1">
    <property type="nucleotide sequence ID" value="NZ_MSJM01000004.1"/>
</dbReference>